<reference evidence="1" key="1">
    <citation type="submission" date="2014-11" db="EMBL/GenBank/DDBJ databases">
        <authorList>
            <person name="Amaro Gonzalez C."/>
        </authorList>
    </citation>
    <scope>NUCLEOTIDE SEQUENCE</scope>
</reference>
<evidence type="ECO:0000313" key="1">
    <source>
        <dbReference type="EMBL" id="JAH43762.1"/>
    </source>
</evidence>
<dbReference type="AlphaFoldDB" id="A0A0E9SRA8"/>
<accession>A0A0E9SRA8</accession>
<protein>
    <submittedName>
        <fullName evidence="1">Uncharacterized protein</fullName>
    </submittedName>
</protein>
<reference evidence="1" key="2">
    <citation type="journal article" date="2015" name="Fish Shellfish Immunol.">
        <title>Early steps in the European eel (Anguilla anguilla)-Vibrio vulnificus interaction in the gills: Role of the RtxA13 toxin.</title>
        <authorList>
            <person name="Callol A."/>
            <person name="Pajuelo D."/>
            <person name="Ebbesson L."/>
            <person name="Teles M."/>
            <person name="MacKenzie S."/>
            <person name="Amaro C."/>
        </authorList>
    </citation>
    <scope>NUCLEOTIDE SEQUENCE</scope>
</reference>
<dbReference type="EMBL" id="GBXM01064815">
    <property type="protein sequence ID" value="JAH43762.1"/>
    <property type="molecule type" value="Transcribed_RNA"/>
</dbReference>
<proteinExistence type="predicted"/>
<name>A0A0E9SRA8_ANGAN</name>
<organism evidence="1">
    <name type="scientific">Anguilla anguilla</name>
    <name type="common">European freshwater eel</name>
    <name type="synonym">Muraena anguilla</name>
    <dbReference type="NCBI Taxonomy" id="7936"/>
    <lineage>
        <taxon>Eukaryota</taxon>
        <taxon>Metazoa</taxon>
        <taxon>Chordata</taxon>
        <taxon>Craniata</taxon>
        <taxon>Vertebrata</taxon>
        <taxon>Euteleostomi</taxon>
        <taxon>Actinopterygii</taxon>
        <taxon>Neopterygii</taxon>
        <taxon>Teleostei</taxon>
        <taxon>Anguilliformes</taxon>
        <taxon>Anguillidae</taxon>
        <taxon>Anguilla</taxon>
    </lineage>
</organism>
<sequence length="41" mass="5153">MFTVWACKQIMMSYKINTSWRFLRKHLLSKRRLYSEHTITF</sequence>